<evidence type="ECO:0000256" key="1">
    <source>
        <dbReference type="ARBA" id="ARBA00004496"/>
    </source>
</evidence>
<dbReference type="HAMAP" id="MF_00205">
    <property type="entry name" value="UvrA"/>
    <property type="match status" value="1"/>
</dbReference>
<keyword evidence="3 17" id="KW-0479">Metal-binding</keyword>
<evidence type="ECO:0000256" key="16">
    <source>
        <dbReference type="ARBA" id="ARBA00042156"/>
    </source>
</evidence>
<keyword evidence="9 17" id="KW-0862">Zinc</keyword>
<dbReference type="RefSeq" id="WP_311346618.1">
    <property type="nucleotide sequence ID" value="NZ_JAVREI010000016.1"/>
</dbReference>
<comment type="subunit">
    <text evidence="17">Forms a heterotetramer with UvrB during the search for lesions.</text>
</comment>
<evidence type="ECO:0000256" key="10">
    <source>
        <dbReference type="ARBA" id="ARBA00022840"/>
    </source>
</evidence>
<keyword evidence="2 17" id="KW-0963">Cytoplasm</keyword>
<gene>
    <name evidence="17 19" type="primary">uvrA</name>
    <name evidence="19" type="ORF">RM425_18110</name>
</gene>
<organism evidence="19 20">
    <name type="scientific">Blastococcus goldschmidtiae</name>
    <dbReference type="NCBI Taxonomy" id="3075546"/>
    <lineage>
        <taxon>Bacteria</taxon>
        <taxon>Bacillati</taxon>
        <taxon>Actinomycetota</taxon>
        <taxon>Actinomycetes</taxon>
        <taxon>Geodermatophilales</taxon>
        <taxon>Geodermatophilaceae</taxon>
        <taxon>Blastococcus</taxon>
    </lineage>
</organism>
<dbReference type="SUPFAM" id="SSF52540">
    <property type="entry name" value="P-loop containing nucleoside triphosphate hydrolases"/>
    <property type="match status" value="2"/>
</dbReference>
<feature type="binding site" evidence="17">
    <location>
        <begin position="31"/>
        <end position="38"/>
    </location>
    <ligand>
        <name>ATP</name>
        <dbReference type="ChEBI" id="CHEBI:30616"/>
    </ligand>
</feature>
<dbReference type="InterPro" id="IPR003439">
    <property type="entry name" value="ABC_transporter-like_ATP-bd"/>
</dbReference>
<comment type="similarity">
    <text evidence="14 17">Belongs to the ABC transporter superfamily. UvrA family.</text>
</comment>
<evidence type="ECO:0000256" key="17">
    <source>
        <dbReference type="HAMAP-Rule" id="MF_00205"/>
    </source>
</evidence>
<dbReference type="PROSITE" id="PS00211">
    <property type="entry name" value="ABC_TRANSPORTER_1"/>
    <property type="match status" value="1"/>
</dbReference>
<dbReference type="Pfam" id="PF17760">
    <property type="entry name" value="UvrA_inter"/>
    <property type="match status" value="1"/>
</dbReference>
<comment type="subcellular location">
    <subcellularLocation>
        <location evidence="1 17">Cytoplasm</location>
    </subcellularLocation>
</comment>
<dbReference type="InterPro" id="IPR041552">
    <property type="entry name" value="UvrA_DNA-bd"/>
</dbReference>
<evidence type="ECO:0000313" key="19">
    <source>
        <dbReference type="EMBL" id="MDT0277818.1"/>
    </source>
</evidence>
<dbReference type="InterPro" id="IPR017871">
    <property type="entry name" value="ABC_transporter-like_CS"/>
</dbReference>
<keyword evidence="17" id="KW-0742">SOS response</keyword>
<keyword evidence="20" id="KW-1185">Reference proteome</keyword>
<dbReference type="GO" id="GO:0016787">
    <property type="term" value="F:hydrolase activity"/>
    <property type="evidence" value="ECO:0007669"/>
    <property type="project" value="UniProtKB-KW"/>
</dbReference>
<dbReference type="Proteomes" id="UP001183222">
    <property type="component" value="Unassembled WGS sequence"/>
</dbReference>
<dbReference type="Gene3D" id="1.20.1580.10">
    <property type="entry name" value="ABC transporter ATPase like domain"/>
    <property type="match status" value="2"/>
</dbReference>
<keyword evidence="7 17" id="KW-0228">DNA excision</keyword>
<keyword evidence="11 17" id="KW-0267">Excision nuclease</keyword>
<keyword evidence="13 17" id="KW-0234">DNA repair</keyword>
<keyword evidence="19" id="KW-0378">Hydrolase</keyword>
<dbReference type="Gene3D" id="1.10.8.280">
    <property type="entry name" value="ABC transporter ATPase domain-like"/>
    <property type="match status" value="1"/>
</dbReference>
<comment type="caution">
    <text evidence="19">The sequence shown here is derived from an EMBL/GenBank/DDBJ whole genome shotgun (WGS) entry which is preliminary data.</text>
</comment>
<evidence type="ECO:0000256" key="2">
    <source>
        <dbReference type="ARBA" id="ARBA00022490"/>
    </source>
</evidence>
<dbReference type="Gene3D" id="3.30.1490.20">
    <property type="entry name" value="ATP-grasp fold, A domain"/>
    <property type="match status" value="1"/>
</dbReference>
<dbReference type="InterPro" id="IPR041102">
    <property type="entry name" value="UvrA_inter"/>
</dbReference>
<evidence type="ECO:0000256" key="9">
    <source>
        <dbReference type="ARBA" id="ARBA00022833"/>
    </source>
</evidence>
<comment type="caution">
    <text evidence="17">Lacks conserved residue(s) required for the propagation of feature annotation.</text>
</comment>
<evidence type="ECO:0000256" key="5">
    <source>
        <dbReference type="ARBA" id="ARBA00022741"/>
    </source>
</evidence>
<dbReference type="NCBIfam" id="TIGR00630">
    <property type="entry name" value="uvra"/>
    <property type="match status" value="1"/>
</dbReference>
<evidence type="ECO:0000259" key="18">
    <source>
        <dbReference type="PROSITE" id="PS50893"/>
    </source>
</evidence>
<evidence type="ECO:0000256" key="12">
    <source>
        <dbReference type="ARBA" id="ARBA00023125"/>
    </source>
</evidence>
<proteinExistence type="inferred from homology"/>
<evidence type="ECO:0000256" key="7">
    <source>
        <dbReference type="ARBA" id="ARBA00022769"/>
    </source>
</evidence>
<evidence type="ECO:0000313" key="20">
    <source>
        <dbReference type="Proteomes" id="UP001183222"/>
    </source>
</evidence>
<keyword evidence="6 17" id="KW-0227">DNA damage</keyword>
<comment type="function">
    <text evidence="17">The UvrABC repair system catalyzes the recognition and processing of DNA lesions. UvrA is an ATPase and a DNA-binding protein. A damage recognition complex composed of 2 UvrA and 2 UvrB subunits scans DNA for abnormalities. When the presence of a lesion has been verified by UvrB, the UvrA molecules dissociate.</text>
</comment>
<evidence type="ECO:0000256" key="14">
    <source>
        <dbReference type="ARBA" id="ARBA00038000"/>
    </source>
</evidence>
<sequence>MDRLVVRGAREHNLKNVDIDLPRDALIVFTGLSGSGKSSLAFDTIFAEGQRRYVESLSAYARQFLGQMDKPDVDFIEGLSPAVSIDQKSTNRNPRSTVGTITEVYDYLRLLYARAGQPHCPNCGKPISRQTPQQIVDQVLGMQEGTRFQVLAPVVRARKGEYVDLFSSLQTQGFSRVRVDGTVHPLTEPPKLKKQEKHSIEVIVDRLTVKESSKRRLTDSVETALGLAGGLVVLEFVDLPDGDPERERTFSEHLACVDDGLSFEALEPRSFSFNSPFGACGECTGIGTRKEVDPELVVPDPEKSLAQGAIAPWSSSMSNEYFSRLLTGLSQQIGFSMDEPWERLPAKVQKAILHGSPDQVHVRYKNRYGRERSYYAAFEGVLPFLERRHDDTDSDYMRDKYEGYMRDVPCPVCHGTRLKPEILAVKLNDRSIAEVTNLSIGEASQWLGVLELGEREKAIADRVLREIQARLSFLVDVGLDYLSLDRPAATLAGGEAQRIRLATQIGSGLVGVLYVLDEPSIGLHQRDNTRLIETLVRLRDMGNTLIVVEHDEDTIKVADWVVDIGPGAGEHGGEVVVSGTVEDLLASERSLTGQYLSGRKSIVIPENRRELTPGRELVVKGARENNLRGIDVTFPLGVLVAVTGVSGSGKSTLVNDILYTTLANQLNRARMVAGRHRTITGLDQLDKVVHVDQSPIGRTPRSNPATYTGVWDQVRKLFAQTTEAKMRGYLPGRFSFNVKGGRCEACSGDGTLKIEMNFLPDVYVPCEVCKGARFNRETLEVHYKGRTVAEVLDMPIEEAADFFAAIPAIARYLRTLTEVGLGYVRLGQPATTLSGGEAQRVKLASELQKRSNGRSIYVLDEPTTGLHFEDIRKLLLVLQGLVDKGNSVIVIEHNLDVIKSADWLIDMGPEGGFRGGTVVAEGSPEFVATVPESHTGRYLAKILDEDAVAAAAAPKKRTRKKAS</sequence>
<feature type="binding site" evidence="17">
    <location>
        <begin position="644"/>
        <end position="651"/>
    </location>
    <ligand>
        <name>ATP</name>
        <dbReference type="ChEBI" id="CHEBI:30616"/>
    </ligand>
</feature>
<evidence type="ECO:0000256" key="4">
    <source>
        <dbReference type="ARBA" id="ARBA00022737"/>
    </source>
</evidence>
<dbReference type="NCBIfam" id="NF001503">
    <property type="entry name" value="PRK00349.1"/>
    <property type="match status" value="1"/>
</dbReference>
<name>A0ABU2KCA2_9ACTN</name>
<dbReference type="CDD" id="cd03270">
    <property type="entry name" value="ABC_UvrA_I"/>
    <property type="match status" value="1"/>
</dbReference>
<evidence type="ECO:0000256" key="3">
    <source>
        <dbReference type="ARBA" id="ARBA00022723"/>
    </source>
</evidence>
<dbReference type="InterPro" id="IPR004602">
    <property type="entry name" value="UvrA"/>
</dbReference>
<reference evidence="20" key="1">
    <citation type="submission" date="2023-07" db="EMBL/GenBank/DDBJ databases">
        <title>30 novel species of actinomycetes from the DSMZ collection.</title>
        <authorList>
            <person name="Nouioui I."/>
        </authorList>
    </citation>
    <scope>NUCLEOTIDE SEQUENCE [LARGE SCALE GENOMIC DNA]</scope>
    <source>
        <strain evidence="20">DSM 46792</strain>
    </source>
</reference>
<accession>A0ABU2KCA2</accession>
<evidence type="ECO:0000256" key="15">
    <source>
        <dbReference type="ARBA" id="ARBA00039316"/>
    </source>
</evidence>
<feature type="zinc finger region" description="C4-type" evidence="17">
    <location>
        <begin position="743"/>
        <end position="769"/>
    </location>
</feature>
<keyword evidence="10 17" id="KW-0067">ATP-binding</keyword>
<dbReference type="PANTHER" id="PTHR43152:SF3">
    <property type="entry name" value="UVRABC SYSTEM PROTEIN A"/>
    <property type="match status" value="1"/>
</dbReference>
<evidence type="ECO:0000256" key="13">
    <source>
        <dbReference type="ARBA" id="ARBA00023204"/>
    </source>
</evidence>
<dbReference type="InterPro" id="IPR013815">
    <property type="entry name" value="ATP_grasp_subdomain_1"/>
</dbReference>
<dbReference type="EMBL" id="JAVREI010000016">
    <property type="protein sequence ID" value="MDT0277818.1"/>
    <property type="molecule type" value="Genomic_DNA"/>
</dbReference>
<dbReference type="Gene3D" id="3.40.50.300">
    <property type="entry name" value="P-loop containing nucleotide triphosphate hydrolases"/>
    <property type="match status" value="2"/>
</dbReference>
<keyword evidence="8 17" id="KW-0863">Zinc-finger</keyword>
<dbReference type="CDD" id="cd03271">
    <property type="entry name" value="ABC_UvrA_II"/>
    <property type="match status" value="1"/>
</dbReference>
<evidence type="ECO:0000256" key="11">
    <source>
        <dbReference type="ARBA" id="ARBA00022881"/>
    </source>
</evidence>
<dbReference type="Pfam" id="PF00005">
    <property type="entry name" value="ABC_tran"/>
    <property type="match status" value="1"/>
</dbReference>
<protein>
    <recommendedName>
        <fullName evidence="15 17">UvrABC system protein A</fullName>
        <shortName evidence="17">UvrA protein</shortName>
    </recommendedName>
    <alternativeName>
        <fullName evidence="16 17">Excinuclease ABC subunit A</fullName>
    </alternativeName>
</protein>
<evidence type="ECO:0000256" key="8">
    <source>
        <dbReference type="ARBA" id="ARBA00022771"/>
    </source>
</evidence>
<feature type="domain" description="ABC transporter" evidence="18">
    <location>
        <begin position="612"/>
        <end position="940"/>
    </location>
</feature>
<evidence type="ECO:0000256" key="6">
    <source>
        <dbReference type="ARBA" id="ARBA00022763"/>
    </source>
</evidence>
<dbReference type="InterPro" id="IPR027417">
    <property type="entry name" value="P-loop_NTPase"/>
</dbReference>
<keyword evidence="5 17" id="KW-0547">Nucleotide-binding</keyword>
<dbReference type="PANTHER" id="PTHR43152">
    <property type="entry name" value="UVRABC SYSTEM PROTEIN A"/>
    <property type="match status" value="1"/>
</dbReference>
<dbReference type="Pfam" id="PF17755">
    <property type="entry name" value="UvrA_DNA-bind"/>
    <property type="match status" value="1"/>
</dbReference>
<keyword evidence="4 17" id="KW-0677">Repeat</keyword>
<dbReference type="PROSITE" id="PS50893">
    <property type="entry name" value="ABC_TRANSPORTER_2"/>
    <property type="match status" value="1"/>
</dbReference>
<keyword evidence="12 17" id="KW-0238">DNA-binding</keyword>